<protein>
    <recommendedName>
        <fullName evidence="4">GYF domain-containing protein</fullName>
    </recommendedName>
</protein>
<organism evidence="2 3">
    <name type="scientific">Tetrabaena socialis</name>
    <dbReference type="NCBI Taxonomy" id="47790"/>
    <lineage>
        <taxon>Eukaryota</taxon>
        <taxon>Viridiplantae</taxon>
        <taxon>Chlorophyta</taxon>
        <taxon>core chlorophytes</taxon>
        <taxon>Chlorophyceae</taxon>
        <taxon>CS clade</taxon>
        <taxon>Chlamydomonadales</taxon>
        <taxon>Tetrabaenaceae</taxon>
        <taxon>Tetrabaena</taxon>
    </lineage>
</organism>
<feature type="region of interest" description="Disordered" evidence="1">
    <location>
        <begin position="1"/>
        <end position="314"/>
    </location>
</feature>
<feature type="non-terminal residue" evidence="2">
    <location>
        <position position="1"/>
    </location>
</feature>
<dbReference type="Proteomes" id="UP000236333">
    <property type="component" value="Unassembled WGS sequence"/>
</dbReference>
<feature type="compositionally biased region" description="Low complexity" evidence="1">
    <location>
        <begin position="42"/>
        <end position="59"/>
    </location>
</feature>
<evidence type="ECO:0000313" key="3">
    <source>
        <dbReference type="Proteomes" id="UP000236333"/>
    </source>
</evidence>
<dbReference type="SUPFAM" id="SSF55277">
    <property type="entry name" value="GYF domain"/>
    <property type="match status" value="1"/>
</dbReference>
<proteinExistence type="predicted"/>
<dbReference type="InterPro" id="IPR035445">
    <property type="entry name" value="GYF-like_dom_sf"/>
</dbReference>
<feature type="compositionally biased region" description="Gly residues" evidence="1">
    <location>
        <begin position="225"/>
        <end position="239"/>
    </location>
</feature>
<evidence type="ECO:0000313" key="2">
    <source>
        <dbReference type="EMBL" id="PNG99192.1"/>
    </source>
</evidence>
<feature type="region of interest" description="Disordered" evidence="1">
    <location>
        <begin position="336"/>
        <end position="362"/>
    </location>
</feature>
<dbReference type="EMBL" id="PGGS01003731">
    <property type="protein sequence ID" value="PNG99192.1"/>
    <property type="molecule type" value="Genomic_DNA"/>
</dbReference>
<feature type="compositionally biased region" description="Low complexity" evidence="1">
    <location>
        <begin position="350"/>
        <end position="362"/>
    </location>
</feature>
<sequence>GRARHDEWPPPQPQPHPRRPLSPHAAELGLPPGKRRPPPATAEPDAPAPRGGDWGRPQGPAGGGDGGDGGRRPSPIPSRLLSEQEWGQYDRTAAHALRGGGWDVGKETAVTDAAPRPGSGPRQGTGPAPGPGAQGWAAAESPRRRGPPSPLPGGAEDPSPRTRPASWGQPPPQLQYQHQQGQGQHQQLHGQEQGQAQGQGQMPPPRRHEHAQQFQEWARDHPPGSSGGGRGRTGRGEGPGWHSAAHGQPGRLGPGPGGGGRYAGGRAGGRTSGRTGGDGGWAGPADAGPALGLEAGHGVRELGPGPAARANAPGATALRAGARSLPAAAAAAGRGGAAAPARGRGGGAANGTHHAAAQPPAAAPAQGPAAAVVAPCAAAASAAAAAAAIEPAGEAAEEWWYVDPSGRTQGPCSIRQFRSWIKYLAQDESYKEEYNEFRTCAVWRQGAEAAGGRTTLAQLLMLLQ</sequence>
<gene>
    <name evidence="2" type="ORF">TSOC_015035</name>
</gene>
<accession>A0A2J7ZFY9</accession>
<feature type="compositionally biased region" description="Low complexity" evidence="1">
    <location>
        <begin position="174"/>
        <end position="201"/>
    </location>
</feature>
<feature type="compositionally biased region" description="Low complexity" evidence="1">
    <location>
        <begin position="283"/>
        <end position="296"/>
    </location>
</feature>
<feature type="compositionally biased region" description="Gly residues" evidence="1">
    <location>
        <begin position="250"/>
        <end position="282"/>
    </location>
</feature>
<keyword evidence="3" id="KW-1185">Reference proteome</keyword>
<dbReference type="AlphaFoldDB" id="A0A2J7ZFY9"/>
<feature type="compositionally biased region" description="Low complexity" evidence="1">
    <location>
        <begin position="303"/>
        <end position="314"/>
    </location>
</feature>
<reference evidence="2 3" key="1">
    <citation type="journal article" date="2017" name="Mol. Biol. Evol.">
        <title>The 4-celled Tetrabaena socialis nuclear genome reveals the essential components for genetic control of cell number at the origin of multicellularity in the volvocine lineage.</title>
        <authorList>
            <person name="Featherston J."/>
            <person name="Arakaki Y."/>
            <person name="Hanschen E.R."/>
            <person name="Ferris P.J."/>
            <person name="Michod R.E."/>
            <person name="Olson B.J.S.C."/>
            <person name="Nozaki H."/>
            <person name="Durand P.M."/>
        </authorList>
    </citation>
    <scope>NUCLEOTIDE SEQUENCE [LARGE SCALE GENOMIC DNA]</scope>
    <source>
        <strain evidence="2 3">NIES-571</strain>
    </source>
</reference>
<dbReference type="OrthoDB" id="568493at2759"/>
<dbReference type="Gene3D" id="3.30.1490.40">
    <property type="match status" value="1"/>
</dbReference>
<feature type="compositionally biased region" description="Low complexity" evidence="1">
    <location>
        <begin position="22"/>
        <end position="32"/>
    </location>
</feature>
<evidence type="ECO:0000256" key="1">
    <source>
        <dbReference type="SAM" id="MobiDB-lite"/>
    </source>
</evidence>
<evidence type="ECO:0008006" key="4">
    <source>
        <dbReference type="Google" id="ProtNLM"/>
    </source>
</evidence>
<comment type="caution">
    <text evidence="2">The sequence shown here is derived from an EMBL/GenBank/DDBJ whole genome shotgun (WGS) entry which is preliminary data.</text>
</comment>
<name>A0A2J7ZFY9_9CHLO</name>
<feature type="non-terminal residue" evidence="2">
    <location>
        <position position="464"/>
    </location>
</feature>